<dbReference type="InterPro" id="IPR005881">
    <property type="entry name" value="Ser_O-AcTrfase"/>
</dbReference>
<dbReference type="GO" id="GO:0005737">
    <property type="term" value="C:cytoplasm"/>
    <property type="evidence" value="ECO:0007669"/>
    <property type="project" value="InterPro"/>
</dbReference>
<dbReference type="PANTHER" id="PTHR42811">
    <property type="entry name" value="SERINE ACETYLTRANSFERASE"/>
    <property type="match status" value="1"/>
</dbReference>
<keyword evidence="1 2" id="KW-0808">Transferase</keyword>
<organism evidence="2 3">
    <name type="scientific">Alteromonas alba</name>
    <dbReference type="NCBI Taxonomy" id="2079529"/>
    <lineage>
        <taxon>Bacteria</taxon>
        <taxon>Pseudomonadati</taxon>
        <taxon>Pseudomonadota</taxon>
        <taxon>Gammaproteobacteria</taxon>
        <taxon>Alteromonadales</taxon>
        <taxon>Alteromonadaceae</taxon>
        <taxon>Alteromonas/Salinimonas group</taxon>
        <taxon>Alteromonas</taxon>
    </lineage>
</organism>
<dbReference type="Gene3D" id="2.160.10.10">
    <property type="entry name" value="Hexapeptide repeat proteins"/>
    <property type="match status" value="1"/>
</dbReference>
<reference evidence="3" key="1">
    <citation type="journal article" date="2020" name="Int. J. Syst. Evol. Microbiol.">
        <title>Alteromonas alba sp. nov., a marine bacterium isolated from the seawater of the West Pacific Ocean.</title>
        <authorList>
            <person name="Sun C."/>
            <person name="Wu Y.-H."/>
            <person name="Xamxidin M."/>
            <person name="Cheng H."/>
            <person name="Xu X.-W."/>
        </authorList>
    </citation>
    <scope>NUCLEOTIDE SEQUENCE [LARGE SCALE GENOMIC DNA]</scope>
    <source>
        <strain evidence="3">190</strain>
    </source>
</reference>
<sequence>MFKKLKVDAEQRRIWAVDGGLNGNGAGHLLSRTWLATCVYRFGRYANEIDIKPLKVVCKVLYYPLFFITQGVTGISVQAHCKIQPGLVLNGTGGLFILAETIGENFVVGSGVTVGNVRGSKNLPVIGNNVCIEPGAKILGEVTIGDNVLIRANSLVLTDIPDNTMAVGNPARIKRKPDESES</sequence>
<keyword evidence="1" id="KW-0012">Acyltransferase</keyword>
<dbReference type="OrthoDB" id="9815592at2"/>
<dbReference type="Proteomes" id="UP000238949">
    <property type="component" value="Unassembled WGS sequence"/>
</dbReference>
<proteinExistence type="inferred from homology"/>
<evidence type="ECO:0000313" key="2">
    <source>
        <dbReference type="EMBL" id="PRO72247.1"/>
    </source>
</evidence>
<accession>A0A2S9V715</accession>
<comment type="catalytic activity">
    <reaction evidence="1">
        <text>L-serine + acetyl-CoA = O-acetyl-L-serine + CoA</text>
        <dbReference type="Rhea" id="RHEA:24560"/>
        <dbReference type="ChEBI" id="CHEBI:33384"/>
        <dbReference type="ChEBI" id="CHEBI:57287"/>
        <dbReference type="ChEBI" id="CHEBI:57288"/>
        <dbReference type="ChEBI" id="CHEBI:58340"/>
        <dbReference type="EC" id="2.3.1.30"/>
    </reaction>
</comment>
<dbReference type="PIRSF" id="PIRSF000441">
    <property type="entry name" value="CysE"/>
    <property type="match status" value="1"/>
</dbReference>
<dbReference type="EMBL" id="PVNP01000190">
    <property type="protein sequence ID" value="PRO72247.1"/>
    <property type="molecule type" value="Genomic_DNA"/>
</dbReference>
<comment type="caution">
    <text evidence="2">The sequence shown here is derived from an EMBL/GenBank/DDBJ whole genome shotgun (WGS) entry which is preliminary data.</text>
</comment>
<protein>
    <recommendedName>
        <fullName evidence="1">Serine acetyltransferase</fullName>
        <ecNumber evidence="1">2.3.1.30</ecNumber>
    </recommendedName>
</protein>
<dbReference type="RefSeq" id="WP_105935691.1">
    <property type="nucleotide sequence ID" value="NZ_PVNP01000190.1"/>
</dbReference>
<evidence type="ECO:0000256" key="1">
    <source>
        <dbReference type="PIRNR" id="PIRNR000441"/>
    </source>
</evidence>
<dbReference type="InterPro" id="IPR001451">
    <property type="entry name" value="Hexapep"/>
</dbReference>
<dbReference type="InterPro" id="IPR011004">
    <property type="entry name" value="Trimer_LpxA-like_sf"/>
</dbReference>
<dbReference type="Pfam" id="PF00132">
    <property type="entry name" value="Hexapep"/>
    <property type="match status" value="1"/>
</dbReference>
<name>A0A2S9V715_9ALTE</name>
<keyword evidence="3" id="KW-1185">Reference proteome</keyword>
<gene>
    <name evidence="2" type="ORF">C6Y40_17475</name>
</gene>
<dbReference type="SUPFAM" id="SSF51161">
    <property type="entry name" value="Trimeric LpxA-like enzymes"/>
    <property type="match status" value="1"/>
</dbReference>
<comment type="similarity">
    <text evidence="1">Belongs to the transferase hexapeptide repeat family.</text>
</comment>
<evidence type="ECO:0000313" key="3">
    <source>
        <dbReference type="Proteomes" id="UP000238949"/>
    </source>
</evidence>
<dbReference type="GO" id="GO:0009001">
    <property type="term" value="F:serine O-acetyltransferase activity"/>
    <property type="evidence" value="ECO:0007669"/>
    <property type="project" value="UniProtKB-EC"/>
</dbReference>
<dbReference type="GO" id="GO:0006535">
    <property type="term" value="P:cysteine biosynthetic process from serine"/>
    <property type="evidence" value="ECO:0007669"/>
    <property type="project" value="InterPro"/>
</dbReference>
<dbReference type="AlphaFoldDB" id="A0A2S9V715"/>
<dbReference type="EC" id="2.3.1.30" evidence="1"/>